<dbReference type="Proteomes" id="UP000003019">
    <property type="component" value="Unassembled WGS sequence"/>
</dbReference>
<dbReference type="STRING" id="1032488.HMPREF9371_0338"/>
<keyword evidence="2" id="KW-1185">Reference proteome</keyword>
<dbReference type="EMBL" id="AGAY01000013">
    <property type="protein sequence ID" value="EGY53413.1"/>
    <property type="molecule type" value="Genomic_DNA"/>
</dbReference>
<organism evidence="1 2">
    <name type="scientific">Neisseria shayeganii 871</name>
    <dbReference type="NCBI Taxonomy" id="1032488"/>
    <lineage>
        <taxon>Bacteria</taxon>
        <taxon>Pseudomonadati</taxon>
        <taxon>Pseudomonadota</taxon>
        <taxon>Betaproteobacteria</taxon>
        <taxon>Neisseriales</taxon>
        <taxon>Neisseriaceae</taxon>
        <taxon>Neisseria</taxon>
    </lineage>
</organism>
<name>G4CFE9_9NEIS</name>
<accession>G4CFE9</accession>
<gene>
    <name evidence="1" type="ORF">HMPREF9371_0338</name>
</gene>
<proteinExistence type="predicted"/>
<dbReference type="AlphaFoldDB" id="G4CFE9"/>
<comment type="caution">
    <text evidence="1">The sequence shown here is derived from an EMBL/GenBank/DDBJ whole genome shotgun (WGS) entry which is preliminary data.</text>
</comment>
<dbReference type="HOGENOM" id="CLU_3120267_0_0_4"/>
<protein>
    <submittedName>
        <fullName evidence="1">Uncharacterized protein</fullName>
    </submittedName>
</protein>
<sequence>MKNSAIPYFADGLHLRCSRFLKNFCKQAACASALNASFYRKKAAKPSQKD</sequence>
<evidence type="ECO:0000313" key="1">
    <source>
        <dbReference type="EMBL" id="EGY53413.1"/>
    </source>
</evidence>
<evidence type="ECO:0000313" key="2">
    <source>
        <dbReference type="Proteomes" id="UP000003019"/>
    </source>
</evidence>
<reference evidence="1 2" key="1">
    <citation type="submission" date="2011-05" db="EMBL/GenBank/DDBJ databases">
        <authorList>
            <person name="Muzny D."/>
            <person name="Qin X."/>
            <person name="Deng J."/>
            <person name="Jiang H."/>
            <person name="Liu Y."/>
            <person name="Qu J."/>
            <person name="Song X.-Z."/>
            <person name="Zhang L."/>
            <person name="Thornton R."/>
            <person name="Coyle M."/>
            <person name="Francisco L."/>
            <person name="Jackson L."/>
            <person name="Javaid M."/>
            <person name="Korchina V."/>
            <person name="Kovar C."/>
            <person name="Mata R."/>
            <person name="Mathew T."/>
            <person name="Ngo R."/>
            <person name="Nguyen L."/>
            <person name="Nguyen N."/>
            <person name="Okwuonu G."/>
            <person name="Ongeri F."/>
            <person name="Pham C."/>
            <person name="Simmons D."/>
            <person name="Wilczek-Boney K."/>
            <person name="Hale W."/>
            <person name="Jakkamsetti A."/>
            <person name="Pham P."/>
            <person name="Ruth R."/>
            <person name="San Lucas F."/>
            <person name="Warren J."/>
            <person name="Zhang J."/>
            <person name="Zhao Z."/>
            <person name="Zhou C."/>
            <person name="Zhu D."/>
            <person name="Lee S."/>
            <person name="Bess C."/>
            <person name="Blankenburg K."/>
            <person name="Forbes L."/>
            <person name="Fu Q."/>
            <person name="Gubbala S."/>
            <person name="Hirani K."/>
            <person name="Jayaseelan J.C."/>
            <person name="Lara F."/>
            <person name="Munidasa M."/>
            <person name="Palculict T."/>
            <person name="Patil S."/>
            <person name="Pu L.-L."/>
            <person name="Saada N."/>
            <person name="Tang L."/>
            <person name="Weissenberger G."/>
            <person name="Zhu Y."/>
            <person name="Hemphill L."/>
            <person name="Shang Y."/>
            <person name="Youmans B."/>
            <person name="Ayvaz T."/>
            <person name="Ross M."/>
            <person name="Santibanez J."/>
            <person name="Aqrawi P."/>
            <person name="Gross S."/>
            <person name="Joshi V."/>
            <person name="Fowler G."/>
            <person name="Nazareth L."/>
            <person name="Reid J."/>
            <person name="Worley K."/>
            <person name="Petrosino J."/>
            <person name="Highlander S."/>
            <person name="Gibbs R."/>
        </authorList>
    </citation>
    <scope>NUCLEOTIDE SEQUENCE [LARGE SCALE GENOMIC DNA]</scope>
    <source>
        <strain evidence="1 2">871</strain>
    </source>
</reference>